<comment type="caution">
    <text evidence="3">The sequence shown here is derived from an EMBL/GenBank/DDBJ whole genome shotgun (WGS) entry which is preliminary data.</text>
</comment>
<feature type="region of interest" description="Disordered" evidence="1">
    <location>
        <begin position="27"/>
        <end position="154"/>
    </location>
</feature>
<feature type="compositionally biased region" description="Pro residues" evidence="1">
    <location>
        <begin position="86"/>
        <end position="97"/>
    </location>
</feature>
<proteinExistence type="predicted"/>
<feature type="compositionally biased region" description="Polar residues" evidence="1">
    <location>
        <begin position="65"/>
        <end position="79"/>
    </location>
</feature>
<keyword evidence="2" id="KW-0812">Transmembrane</keyword>
<evidence type="ECO:0000256" key="1">
    <source>
        <dbReference type="SAM" id="MobiDB-lite"/>
    </source>
</evidence>
<keyword evidence="4" id="KW-1185">Reference proteome</keyword>
<evidence type="ECO:0008006" key="5">
    <source>
        <dbReference type="Google" id="ProtNLM"/>
    </source>
</evidence>
<name>A0A7K0K4E7_9ACTO</name>
<keyword evidence="2" id="KW-0472">Membrane</keyword>
<evidence type="ECO:0000313" key="4">
    <source>
        <dbReference type="Proteomes" id="UP000442535"/>
    </source>
</evidence>
<evidence type="ECO:0000313" key="3">
    <source>
        <dbReference type="EMBL" id="MST50346.1"/>
    </source>
</evidence>
<dbReference type="AlphaFoldDB" id="A0A7K0K4E7"/>
<feature type="compositionally biased region" description="Basic residues" evidence="1">
    <location>
        <begin position="48"/>
        <end position="57"/>
    </location>
</feature>
<sequence length="476" mass="51006">MSGVSPGAADLFTKWLHENGFNDFESFQKMTRAAEQERTQPVTEQPRRLTRREKRHGAGSLPPRAQTSPEPSRTETASLSPLEAQPTPPTEVAPPRPVRVEASRMEKAAVENEAVATEPTAEKPVSTEAAKKNGTLPKTSDPSTSAAALKHAPTTRLTVGRRRAAKLRDKPRLPKPLSKTRKVPILLTLGILAFLAIAALVLVLWFQTRVVANDPQRSHIEVLGAVGAQPVLSLSEPLPLDKASTQILLKGTGKKVTVGRTVALRITVFSGLDGKLLSAGGDDSVLVGKLSPEVLGSEVYNTVQNATEGSRYLLKQPVKDKGTSRMEIGVIDVIPTELSGTMQSLPPESGIGISEENEVLTPSVSGEFTGDFRVDTLLDGKGATVSVGQTVLVRYLEYSFSNPPALLKDHWEEPVKLRLDGTLQSGVMRAITDQKIGSRIVVQVPPAQGAGNQATILMIDVLAAWDPSKPKPAATL</sequence>
<reference evidence="3 4" key="1">
    <citation type="submission" date="2019-08" db="EMBL/GenBank/DDBJ databases">
        <title>In-depth cultivation of the pig gut microbiome towards novel bacterial diversity and tailored functional studies.</title>
        <authorList>
            <person name="Wylensek D."/>
            <person name="Hitch T.C.A."/>
            <person name="Clavel T."/>
        </authorList>
    </citation>
    <scope>NUCLEOTIDE SEQUENCE [LARGE SCALE GENOMIC DNA]</scope>
    <source>
        <strain evidence="3 4">RF-GAM-744-WT-7</strain>
    </source>
</reference>
<protein>
    <recommendedName>
        <fullName evidence="5">Peptidylprolyl isomerase</fullName>
    </recommendedName>
</protein>
<evidence type="ECO:0000256" key="2">
    <source>
        <dbReference type="SAM" id="Phobius"/>
    </source>
</evidence>
<feature type="compositionally biased region" description="Polar residues" evidence="1">
    <location>
        <begin position="136"/>
        <end position="146"/>
    </location>
</feature>
<feature type="transmembrane region" description="Helical" evidence="2">
    <location>
        <begin position="185"/>
        <end position="206"/>
    </location>
</feature>
<gene>
    <name evidence="3" type="ORF">FYJ63_08920</name>
</gene>
<feature type="compositionally biased region" description="Basic and acidic residues" evidence="1">
    <location>
        <begin position="98"/>
        <end position="110"/>
    </location>
</feature>
<dbReference type="Proteomes" id="UP000442535">
    <property type="component" value="Unassembled WGS sequence"/>
</dbReference>
<accession>A0A7K0K4E7</accession>
<organism evidence="3 4">
    <name type="scientific">Mobiluncus porci</name>
    <dbReference type="NCBI Taxonomy" id="2652278"/>
    <lineage>
        <taxon>Bacteria</taxon>
        <taxon>Bacillati</taxon>
        <taxon>Actinomycetota</taxon>
        <taxon>Actinomycetes</taxon>
        <taxon>Actinomycetales</taxon>
        <taxon>Actinomycetaceae</taxon>
        <taxon>Mobiluncus</taxon>
    </lineage>
</organism>
<keyword evidence="2" id="KW-1133">Transmembrane helix</keyword>
<dbReference type="EMBL" id="VUMY01000017">
    <property type="protein sequence ID" value="MST50346.1"/>
    <property type="molecule type" value="Genomic_DNA"/>
</dbReference>